<dbReference type="GO" id="GO:0015226">
    <property type="term" value="F:carnitine transmembrane transporter activity"/>
    <property type="evidence" value="ECO:0007669"/>
    <property type="project" value="TreeGrafter"/>
</dbReference>
<evidence type="ECO:0000256" key="6">
    <source>
        <dbReference type="ARBA" id="ARBA00023136"/>
    </source>
</evidence>
<name>A0A7Z0I2J7_9RHOB</name>
<dbReference type="GO" id="GO:0031460">
    <property type="term" value="P:glycine betaine transport"/>
    <property type="evidence" value="ECO:0007669"/>
    <property type="project" value="TreeGrafter"/>
</dbReference>
<evidence type="ECO:0000256" key="5">
    <source>
        <dbReference type="ARBA" id="ARBA00022989"/>
    </source>
</evidence>
<dbReference type="PANTHER" id="PTHR47737:SF1">
    <property type="entry name" value="GLYCINE BETAINE_PROLINE BETAINE TRANSPORT SYSTEM PERMEASE PROTEIN PROW"/>
    <property type="match status" value="1"/>
</dbReference>
<feature type="transmembrane region" description="Helical" evidence="7">
    <location>
        <begin position="509"/>
        <end position="537"/>
    </location>
</feature>
<dbReference type="Gene3D" id="1.10.3720.10">
    <property type="entry name" value="MetI-like"/>
    <property type="match status" value="2"/>
</dbReference>
<feature type="transmembrane region" description="Helical" evidence="7">
    <location>
        <begin position="417"/>
        <end position="436"/>
    </location>
</feature>
<evidence type="ECO:0000313" key="9">
    <source>
        <dbReference type="EMBL" id="NYS26354.1"/>
    </source>
</evidence>
<keyword evidence="3" id="KW-1003">Cell membrane</keyword>
<dbReference type="InterPro" id="IPR000515">
    <property type="entry name" value="MetI-like"/>
</dbReference>
<dbReference type="InterPro" id="IPR035906">
    <property type="entry name" value="MetI-like_sf"/>
</dbReference>
<feature type="transmembrane region" description="Helical" evidence="7">
    <location>
        <begin position="126"/>
        <end position="145"/>
    </location>
</feature>
<evidence type="ECO:0000259" key="8">
    <source>
        <dbReference type="PROSITE" id="PS50928"/>
    </source>
</evidence>
<feature type="domain" description="ABC transmembrane type-1" evidence="8">
    <location>
        <begin position="462"/>
        <end position="641"/>
    </location>
</feature>
<reference evidence="9 10" key="1">
    <citation type="journal article" date="2000" name="Arch. Microbiol.">
        <title>Rhodobaca bogoriensis gen. nov. and sp. nov., an alkaliphilic purple nonsulfur bacterium from African Rift Valley soda lakes.</title>
        <authorList>
            <person name="Milford A.D."/>
            <person name="Achenbach L.A."/>
            <person name="Jung D.O."/>
            <person name="Madigan M.T."/>
        </authorList>
    </citation>
    <scope>NUCLEOTIDE SEQUENCE [LARGE SCALE GENOMIC DNA]</scope>
    <source>
        <strain evidence="9 10">2376</strain>
    </source>
</reference>
<feature type="transmembrane region" description="Helical" evidence="7">
    <location>
        <begin position="466"/>
        <end position="489"/>
    </location>
</feature>
<evidence type="ECO:0000313" key="10">
    <source>
        <dbReference type="Proteomes" id="UP000529417"/>
    </source>
</evidence>
<comment type="caution">
    <text evidence="9">The sequence shown here is derived from an EMBL/GenBank/DDBJ whole genome shotgun (WGS) entry which is preliminary data.</text>
</comment>
<dbReference type="SUPFAM" id="SSF161098">
    <property type="entry name" value="MetI-like"/>
    <property type="match status" value="2"/>
</dbReference>
<gene>
    <name evidence="9" type="ORF">HUK65_15310</name>
</gene>
<feature type="transmembrane region" description="Helical" evidence="7">
    <location>
        <begin position="265"/>
        <end position="288"/>
    </location>
</feature>
<feature type="transmembrane region" description="Helical" evidence="7">
    <location>
        <begin position="194"/>
        <end position="218"/>
    </location>
</feature>
<feature type="transmembrane region" description="Helical" evidence="7">
    <location>
        <begin position="623"/>
        <end position="644"/>
    </location>
</feature>
<evidence type="ECO:0000256" key="4">
    <source>
        <dbReference type="ARBA" id="ARBA00022692"/>
    </source>
</evidence>
<feature type="transmembrane region" description="Helical" evidence="7">
    <location>
        <begin position="152"/>
        <end position="174"/>
    </location>
</feature>
<keyword evidence="2 7" id="KW-0813">Transport</keyword>
<dbReference type="GO" id="GO:0005275">
    <property type="term" value="F:amine transmembrane transporter activity"/>
    <property type="evidence" value="ECO:0007669"/>
    <property type="project" value="TreeGrafter"/>
</dbReference>
<dbReference type="PANTHER" id="PTHR47737">
    <property type="entry name" value="GLYCINE BETAINE/PROLINE BETAINE TRANSPORT SYSTEM PERMEASE PROTEIN PROW"/>
    <property type="match status" value="1"/>
</dbReference>
<evidence type="ECO:0000256" key="3">
    <source>
        <dbReference type="ARBA" id="ARBA00022475"/>
    </source>
</evidence>
<feature type="transmembrane region" description="Helical" evidence="7">
    <location>
        <begin position="349"/>
        <end position="371"/>
    </location>
</feature>
<accession>A0A7Z0I2J7</accession>
<dbReference type="Proteomes" id="UP000529417">
    <property type="component" value="Unassembled WGS sequence"/>
</dbReference>
<comment type="similarity">
    <text evidence="7">Belongs to the binding-protein-dependent transport system permease family.</text>
</comment>
<dbReference type="EMBL" id="JACBXS010000042">
    <property type="protein sequence ID" value="NYS26354.1"/>
    <property type="molecule type" value="Genomic_DNA"/>
</dbReference>
<feature type="domain" description="ABC transmembrane type-1" evidence="8">
    <location>
        <begin position="146"/>
        <end position="325"/>
    </location>
</feature>
<dbReference type="GO" id="GO:0043190">
    <property type="term" value="C:ATP-binding cassette (ABC) transporter complex"/>
    <property type="evidence" value="ECO:0007669"/>
    <property type="project" value="TreeGrafter"/>
</dbReference>
<organism evidence="9 10">
    <name type="scientific">Rhabdonatronobacter sediminivivens</name>
    <dbReference type="NCBI Taxonomy" id="2743469"/>
    <lineage>
        <taxon>Bacteria</taxon>
        <taxon>Pseudomonadati</taxon>
        <taxon>Pseudomonadota</taxon>
        <taxon>Alphaproteobacteria</taxon>
        <taxon>Rhodobacterales</taxon>
        <taxon>Paracoccaceae</taxon>
        <taxon>Rhabdonatronobacter</taxon>
    </lineage>
</organism>
<evidence type="ECO:0000256" key="7">
    <source>
        <dbReference type="RuleBase" id="RU363032"/>
    </source>
</evidence>
<sequence>MSASLDQHAASVGNRSHPLQTWQILLALAFVLAVGKALLPPGLVRPPEWMILPFDDWINAAFDFIRNDLGLVVVTRAIADGIEWCLDVTGNLLYGRNRWPRIGPVPWSVVLVSMTMLGYALGGWRLAALAGGTILWIAVMGQWRWSMETLSVILVAAPVSVLLGLVTGVAAWRWRAFERVLNPLLNIAQSMPHFAYMIPVVVFIGVGPKAGAVVTIIFSVPPMIRLTLLGLRKVPSEVVEAGKMSGASQWNLLTRVRIPTARTEILIGVNQVIMQCLAMVVLASFIGMPGLGQRLLQMLQALRIGPAFEIGITIVLIAVTLDRLSRAWAMRKPVHHNPGTSWARRHRLWLIWAGLAVAAWLLAQMVPYFHIVARGQALSLAGPINAVVNAFLDVVSPFTEALRRFLIVQVLIPFRDAILWLPYTTVLAVVAAAGWALGGWRSALVCLAFIVPIAMTGWWDRAMITVYTVLTAVTVAALFGIPCGIWAAGKPSRARRTLLVCDTLQTFPSFIYLIPVVMLFGVSDVAVLAAVMVFAAVPLVRYTVEGLTGIAPEMLEAGQMNGATRWQALRHIRLPLAFPTLLVGFNQSVMFALFMVIIAAFIGTQDLGQEMQRALSATDVGKGLVLGFAVAFLGLMVDHLLMRWSDRVRTGNRRRQGAA</sequence>
<proteinExistence type="inferred from homology"/>
<dbReference type="CDD" id="cd06261">
    <property type="entry name" value="TM_PBP2"/>
    <property type="match status" value="2"/>
</dbReference>
<feature type="transmembrane region" description="Helical" evidence="7">
    <location>
        <begin position="300"/>
        <end position="321"/>
    </location>
</feature>
<keyword evidence="4 7" id="KW-0812">Transmembrane</keyword>
<feature type="transmembrane region" description="Helical" evidence="7">
    <location>
        <begin position="377"/>
        <end position="396"/>
    </location>
</feature>
<dbReference type="RefSeq" id="WP_179907152.1">
    <property type="nucleotide sequence ID" value="NZ_JACBXS010000042.1"/>
</dbReference>
<dbReference type="GO" id="GO:0015871">
    <property type="term" value="P:choline transport"/>
    <property type="evidence" value="ECO:0007669"/>
    <property type="project" value="TreeGrafter"/>
</dbReference>
<keyword evidence="10" id="KW-1185">Reference proteome</keyword>
<keyword evidence="6 7" id="KW-0472">Membrane</keyword>
<evidence type="ECO:0000256" key="2">
    <source>
        <dbReference type="ARBA" id="ARBA00022448"/>
    </source>
</evidence>
<dbReference type="AlphaFoldDB" id="A0A7Z0I2J7"/>
<feature type="transmembrane region" description="Helical" evidence="7">
    <location>
        <begin position="576"/>
        <end position="603"/>
    </location>
</feature>
<keyword evidence="5 7" id="KW-1133">Transmembrane helix</keyword>
<feature type="transmembrane region" description="Helical" evidence="7">
    <location>
        <begin position="20"/>
        <end position="39"/>
    </location>
</feature>
<dbReference type="Pfam" id="PF00528">
    <property type="entry name" value="BPD_transp_1"/>
    <property type="match status" value="2"/>
</dbReference>
<dbReference type="PROSITE" id="PS50928">
    <property type="entry name" value="ABC_TM1"/>
    <property type="match status" value="2"/>
</dbReference>
<comment type="subcellular location">
    <subcellularLocation>
        <location evidence="1 7">Cell membrane</location>
        <topology evidence="1 7">Multi-pass membrane protein</topology>
    </subcellularLocation>
</comment>
<evidence type="ECO:0000256" key="1">
    <source>
        <dbReference type="ARBA" id="ARBA00004651"/>
    </source>
</evidence>
<feature type="transmembrane region" description="Helical" evidence="7">
    <location>
        <begin position="442"/>
        <end position="459"/>
    </location>
</feature>
<protein>
    <submittedName>
        <fullName evidence="9">ABC transporter permease subunit</fullName>
    </submittedName>
</protein>